<dbReference type="Pfam" id="PF20434">
    <property type="entry name" value="BD-FAE"/>
    <property type="match status" value="1"/>
</dbReference>
<reference evidence="5" key="1">
    <citation type="submission" date="2016-10" db="EMBL/GenBank/DDBJ databases">
        <authorList>
            <person name="Varghese N."/>
            <person name="Submissions S."/>
        </authorList>
    </citation>
    <scope>NUCLEOTIDE SEQUENCE [LARGE SCALE GENOMIC DNA]</scope>
    <source>
        <strain evidence="5">DSM 19684</strain>
    </source>
</reference>
<evidence type="ECO:0000256" key="2">
    <source>
        <dbReference type="SAM" id="SignalP"/>
    </source>
</evidence>
<gene>
    <name evidence="4" type="ORF">SAMN05421825_0595</name>
</gene>
<evidence type="ECO:0000259" key="3">
    <source>
        <dbReference type="Pfam" id="PF20434"/>
    </source>
</evidence>
<dbReference type="Proteomes" id="UP000199203">
    <property type="component" value="Unassembled WGS sequence"/>
</dbReference>
<dbReference type="OrthoDB" id="9777975at2"/>
<dbReference type="EMBL" id="FNBH01000001">
    <property type="protein sequence ID" value="SDE92324.1"/>
    <property type="molecule type" value="Genomic_DNA"/>
</dbReference>
<keyword evidence="2" id="KW-0732">Signal</keyword>
<keyword evidence="1" id="KW-0378">Hydrolase</keyword>
<name>A0A1G7GW74_9FLAO</name>
<dbReference type="RefSeq" id="WP_089872865.1">
    <property type="nucleotide sequence ID" value="NZ_FNBH01000001.1"/>
</dbReference>
<feature type="chain" id="PRO_5011695337" evidence="2">
    <location>
        <begin position="20"/>
        <end position="279"/>
    </location>
</feature>
<dbReference type="GO" id="GO:0016787">
    <property type="term" value="F:hydrolase activity"/>
    <property type="evidence" value="ECO:0007669"/>
    <property type="project" value="UniProtKB-KW"/>
</dbReference>
<protein>
    <submittedName>
        <fullName evidence="4">Acetyl esterase/lipase</fullName>
    </submittedName>
</protein>
<evidence type="ECO:0000313" key="5">
    <source>
        <dbReference type="Proteomes" id="UP000199203"/>
    </source>
</evidence>
<feature type="domain" description="BD-FAE-like" evidence="3">
    <location>
        <begin position="49"/>
        <end position="150"/>
    </location>
</feature>
<keyword evidence="5" id="KW-1185">Reference proteome</keyword>
<sequence>MFRKPISLILILVFALSFAQTEYKTENNISYYPENIRKSDSYINSQCKLNFYYPTNAKNFPTVIWFHGGGLTGGNNELPKELLNENIAVVSVEYRLAPKVKAPAYIEDAAAATAWVFENIEKYGGNKNLIFESGHSAGGYLAMIITLDKKYLQKYKIDADQIAGLIPFSGQAITHFQIRKEQGIPELQPTIDQYAPLFHVRKDAPPIVLITGDRELELLGRYEENAYLARMLNLVKHPSVKLFEEDGFDHVSMAQPAFHLLIKEVRELTKKIKTQKNLQ</sequence>
<dbReference type="InterPro" id="IPR050300">
    <property type="entry name" value="GDXG_lipolytic_enzyme"/>
</dbReference>
<evidence type="ECO:0000313" key="4">
    <source>
        <dbReference type="EMBL" id="SDE92324.1"/>
    </source>
</evidence>
<dbReference type="AlphaFoldDB" id="A0A1G7GW74"/>
<evidence type="ECO:0000256" key="1">
    <source>
        <dbReference type="ARBA" id="ARBA00022801"/>
    </source>
</evidence>
<accession>A0A1G7GW74</accession>
<feature type="signal peptide" evidence="2">
    <location>
        <begin position="1"/>
        <end position="19"/>
    </location>
</feature>
<dbReference type="PANTHER" id="PTHR48081:SF9">
    <property type="entry name" value="CARBOXYLESTERASE"/>
    <property type="match status" value="1"/>
</dbReference>
<dbReference type="Gene3D" id="3.40.50.1820">
    <property type="entry name" value="alpha/beta hydrolase"/>
    <property type="match status" value="1"/>
</dbReference>
<dbReference type="PANTHER" id="PTHR48081">
    <property type="entry name" value="AB HYDROLASE SUPERFAMILY PROTEIN C4A8.06C"/>
    <property type="match status" value="1"/>
</dbReference>
<dbReference type="SUPFAM" id="SSF53474">
    <property type="entry name" value="alpha/beta-Hydrolases"/>
    <property type="match status" value="1"/>
</dbReference>
<dbReference type="STRING" id="454006.SAMN05421825_0595"/>
<dbReference type="InterPro" id="IPR029058">
    <property type="entry name" value="AB_hydrolase_fold"/>
</dbReference>
<dbReference type="InterPro" id="IPR049492">
    <property type="entry name" value="BD-FAE-like_dom"/>
</dbReference>
<organism evidence="4 5">
    <name type="scientific">Epilithonimonas hungarica</name>
    <dbReference type="NCBI Taxonomy" id="454006"/>
    <lineage>
        <taxon>Bacteria</taxon>
        <taxon>Pseudomonadati</taxon>
        <taxon>Bacteroidota</taxon>
        <taxon>Flavobacteriia</taxon>
        <taxon>Flavobacteriales</taxon>
        <taxon>Weeksellaceae</taxon>
        <taxon>Chryseobacterium group</taxon>
        <taxon>Epilithonimonas</taxon>
    </lineage>
</organism>
<proteinExistence type="predicted"/>